<dbReference type="AlphaFoldDB" id="A0A086Y5T7"/>
<keyword evidence="1" id="KW-1133">Transmembrane helix</keyword>
<organism evidence="3 4">
    <name type="scientific">Haematobacter massiliensis</name>
    <dbReference type="NCBI Taxonomy" id="195105"/>
    <lineage>
        <taxon>Bacteria</taxon>
        <taxon>Pseudomonadati</taxon>
        <taxon>Pseudomonadota</taxon>
        <taxon>Alphaproteobacteria</taxon>
        <taxon>Rhodobacterales</taxon>
        <taxon>Paracoccaceae</taxon>
        <taxon>Haematobacter</taxon>
    </lineage>
</organism>
<dbReference type="eggNOG" id="ENOG5033GI3">
    <property type="taxonomic scope" value="Bacteria"/>
</dbReference>
<feature type="transmembrane region" description="Helical" evidence="1">
    <location>
        <begin position="219"/>
        <end position="238"/>
    </location>
</feature>
<reference evidence="3 4" key="1">
    <citation type="submission" date="2014-03" db="EMBL/GenBank/DDBJ databases">
        <title>Genome of Haematobacter massiliensis CCUG 47968.</title>
        <authorList>
            <person name="Wang D."/>
            <person name="Wang G."/>
        </authorList>
    </citation>
    <scope>NUCLEOTIDE SEQUENCE [LARGE SCALE GENOMIC DNA]</scope>
    <source>
        <strain evidence="3 4">CCUG 47968</strain>
    </source>
</reference>
<protein>
    <recommendedName>
        <fullName evidence="5">VPLPA-CTERM sorting domain-containing protein</fullName>
    </recommendedName>
</protein>
<keyword evidence="2" id="KW-0732">Signal</keyword>
<dbReference type="RefSeq" id="WP_035710217.1">
    <property type="nucleotide sequence ID" value="NZ_JGYG01000005.1"/>
</dbReference>
<dbReference type="EMBL" id="JGYG01000005">
    <property type="protein sequence ID" value="KFI29637.1"/>
    <property type="molecule type" value="Genomic_DNA"/>
</dbReference>
<dbReference type="Proteomes" id="UP000028826">
    <property type="component" value="Unassembled WGS sequence"/>
</dbReference>
<proteinExistence type="predicted"/>
<dbReference type="InterPro" id="IPR013424">
    <property type="entry name" value="Ice-binding_C"/>
</dbReference>
<evidence type="ECO:0000313" key="4">
    <source>
        <dbReference type="Proteomes" id="UP000028826"/>
    </source>
</evidence>
<feature type="signal peptide" evidence="2">
    <location>
        <begin position="1"/>
        <end position="23"/>
    </location>
</feature>
<sequence length="244" mass="25187">MVFKFLGAAASTAFLLTGVPASAVTLVLDNFSSEQWVQDGPTTDNPNASELAVGGILGGARDLAITNSKADGNKTATSEMRVTGGNLKFSNVAGARGTGWLTYDGVDGDGVAVNTTGLGGVNLNIGLNPYFYFAAPANITFDHVAEFSVTAWDMTGKTVSYSELLAPGYDPNLYFSLFTGDAGFDFGNLGALQFMISSTDTADAVDGAITQIEVRASVVPLPATALLLLGGVGGLAVLRRRKQA</sequence>
<feature type="chain" id="PRO_5001817452" description="VPLPA-CTERM sorting domain-containing protein" evidence="2">
    <location>
        <begin position="24"/>
        <end position="244"/>
    </location>
</feature>
<keyword evidence="4" id="KW-1185">Reference proteome</keyword>
<name>A0A086Y5T7_9RHOB</name>
<dbReference type="OrthoDB" id="7871542at2"/>
<keyword evidence="1" id="KW-0812">Transmembrane</keyword>
<accession>A0A086Y5T7</accession>
<gene>
    <name evidence="3" type="ORF">CN97_15375</name>
</gene>
<comment type="caution">
    <text evidence="3">The sequence shown here is derived from an EMBL/GenBank/DDBJ whole genome shotgun (WGS) entry which is preliminary data.</text>
</comment>
<dbReference type="NCBIfam" id="TIGR03370">
    <property type="entry name" value="VPLPA-CTERM"/>
    <property type="match status" value="1"/>
</dbReference>
<evidence type="ECO:0000256" key="2">
    <source>
        <dbReference type="SAM" id="SignalP"/>
    </source>
</evidence>
<evidence type="ECO:0000313" key="3">
    <source>
        <dbReference type="EMBL" id="KFI29637.1"/>
    </source>
</evidence>
<evidence type="ECO:0000256" key="1">
    <source>
        <dbReference type="SAM" id="Phobius"/>
    </source>
</evidence>
<dbReference type="InterPro" id="IPR022472">
    <property type="entry name" value="VPLPA-CTERM"/>
</dbReference>
<keyword evidence="1" id="KW-0472">Membrane</keyword>
<evidence type="ECO:0008006" key="5">
    <source>
        <dbReference type="Google" id="ProtNLM"/>
    </source>
</evidence>
<dbReference type="NCBIfam" id="TIGR02595">
    <property type="entry name" value="PEP_CTERM"/>
    <property type="match status" value="1"/>
</dbReference>